<dbReference type="PANTHER" id="PTHR48225">
    <property type="entry name" value="HORMA DOMAIN-CONTAINING PROTEIN 1"/>
    <property type="match status" value="1"/>
</dbReference>
<dbReference type="InterPro" id="IPR011011">
    <property type="entry name" value="Znf_FYVE_PHD"/>
</dbReference>
<evidence type="ECO:0000256" key="3">
    <source>
        <dbReference type="ARBA" id="ARBA00022454"/>
    </source>
</evidence>
<dbReference type="GO" id="GO:0005694">
    <property type="term" value="C:chromosome"/>
    <property type="evidence" value="ECO:0007669"/>
    <property type="project" value="UniProtKB-SubCell"/>
</dbReference>
<keyword evidence="3" id="KW-0158">Chromosome</keyword>
<keyword evidence="5" id="KW-0469">Meiosis</keyword>
<gene>
    <name evidence="8" type="ORF">TCMB3V08_LOCUS8624</name>
</gene>
<feature type="domain" description="HORMA" evidence="7">
    <location>
        <begin position="63"/>
        <end position="271"/>
    </location>
</feature>
<feature type="compositionally biased region" description="Polar residues" evidence="6">
    <location>
        <begin position="326"/>
        <end position="335"/>
    </location>
</feature>
<protein>
    <submittedName>
        <fullName evidence="8">(California timema) hypothetical protein</fullName>
    </submittedName>
</protein>
<keyword evidence="4" id="KW-0539">Nucleus</keyword>
<dbReference type="PROSITE" id="PS50815">
    <property type="entry name" value="HORMA"/>
    <property type="match status" value="1"/>
</dbReference>
<dbReference type="InterPro" id="IPR013083">
    <property type="entry name" value="Znf_RING/FYVE/PHD"/>
</dbReference>
<dbReference type="Pfam" id="PF02301">
    <property type="entry name" value="HORMA"/>
    <property type="match status" value="1"/>
</dbReference>
<evidence type="ECO:0000256" key="5">
    <source>
        <dbReference type="ARBA" id="ARBA00023254"/>
    </source>
</evidence>
<dbReference type="InterPro" id="IPR003511">
    <property type="entry name" value="HORMA_dom"/>
</dbReference>
<comment type="subcellular location">
    <subcellularLocation>
        <location evidence="2">Chromosome</location>
    </subcellularLocation>
    <subcellularLocation>
        <location evidence="1">Nucleus</location>
    </subcellularLocation>
</comment>
<evidence type="ECO:0000256" key="1">
    <source>
        <dbReference type="ARBA" id="ARBA00004123"/>
    </source>
</evidence>
<dbReference type="SUPFAM" id="SSF57903">
    <property type="entry name" value="FYVE/PHD zinc finger"/>
    <property type="match status" value="1"/>
</dbReference>
<evidence type="ECO:0000256" key="2">
    <source>
        <dbReference type="ARBA" id="ARBA00004286"/>
    </source>
</evidence>
<dbReference type="EMBL" id="OE183819">
    <property type="protein sequence ID" value="CAD7576048.1"/>
    <property type="molecule type" value="Genomic_DNA"/>
</dbReference>
<dbReference type="Gene3D" id="3.30.900.10">
    <property type="entry name" value="HORMA domain"/>
    <property type="match status" value="1"/>
</dbReference>
<dbReference type="Gene3D" id="3.30.40.10">
    <property type="entry name" value="Zinc/RING finger domain, C3HC4 (zinc finger)"/>
    <property type="match status" value="1"/>
</dbReference>
<dbReference type="GO" id="GO:0051321">
    <property type="term" value="P:meiotic cell cycle"/>
    <property type="evidence" value="ECO:0007669"/>
    <property type="project" value="UniProtKB-KW"/>
</dbReference>
<organism evidence="8">
    <name type="scientific">Timema californicum</name>
    <name type="common">California timema</name>
    <name type="synonym">Walking stick</name>
    <dbReference type="NCBI Taxonomy" id="61474"/>
    <lineage>
        <taxon>Eukaryota</taxon>
        <taxon>Metazoa</taxon>
        <taxon>Ecdysozoa</taxon>
        <taxon>Arthropoda</taxon>
        <taxon>Hexapoda</taxon>
        <taxon>Insecta</taxon>
        <taxon>Pterygota</taxon>
        <taxon>Neoptera</taxon>
        <taxon>Polyneoptera</taxon>
        <taxon>Phasmatodea</taxon>
        <taxon>Timematodea</taxon>
        <taxon>Timematoidea</taxon>
        <taxon>Timematidae</taxon>
        <taxon>Timema</taxon>
    </lineage>
</organism>
<dbReference type="AlphaFoldDB" id="A0A7R9JCN4"/>
<proteinExistence type="predicted"/>
<name>A0A7R9JCN4_TIMCA</name>
<evidence type="ECO:0000256" key="4">
    <source>
        <dbReference type="ARBA" id="ARBA00023242"/>
    </source>
</evidence>
<reference evidence="8" key="1">
    <citation type="submission" date="2020-11" db="EMBL/GenBank/DDBJ databases">
        <authorList>
            <person name="Tran Van P."/>
        </authorList>
    </citation>
    <scope>NUCLEOTIDE SEQUENCE</scope>
</reference>
<evidence type="ECO:0000259" key="7">
    <source>
        <dbReference type="PROSITE" id="PS50815"/>
    </source>
</evidence>
<sequence length="660" mass="73991">MVQGQLICQHSFTALLSFSFIRKLDGSTSDRRAIHSSGLFSLSVIRLLDGSFSSVFPNPTNATLSSLLMQKLVAICISNITYVRSIFPKDDYADRLVDGFDYKILRGINNMEVKQVLKWMKGAFDALEKKYLRQMIFAVHQGSIRNPVLETYTFYFAYKDGGQFEYSVKDKSGKVASQIFGTPDASLDLCQSTMQLLANCEKLYWSLEPLPDNRVLTMKLLYFDEVTPPDYEPPGFYAADSTSYVYMTEKTPSKLKLGAVQTAFHATKLHVQSTLYHPASASEGGSVRDDISVTGEPLELVTNRDLVTFDDNIVPSSDEMVPNTPTPERSANKSTVSERGDTATPVENTPNKSLKKQKGKRVLYNTNTSDEQTTFVVPPQKKLTKNAANKENSDFSERDMRAPLKAKPKQAKRVKEKSTKKISLPALNDKVNDDENNFQTVTKNEAEKQAVSVPREEQENIVTVPQTMSDKRGHKASLAAGEQSQEVMVPFQSPEQPVSALCSLVSSHDNEESQREVVCPCGLNEDMGLMICCVYCDTWQHAVCYRIRGDSFVENHCCVNCAEDGNPDKQCSDPGLMHHNVINRQAICIFRRALILCSEKCTIGAEILCTELHLQPERAEELIKSLIRLNVLHKGFKNRSMLKVNKQYLMDVVIPDQFRG</sequence>
<accession>A0A7R9JCN4</accession>
<dbReference type="GO" id="GO:0005634">
    <property type="term" value="C:nucleus"/>
    <property type="evidence" value="ECO:0007669"/>
    <property type="project" value="UniProtKB-SubCell"/>
</dbReference>
<dbReference type="InterPro" id="IPR051294">
    <property type="entry name" value="HORMA_MeioticProgression"/>
</dbReference>
<evidence type="ECO:0000256" key="6">
    <source>
        <dbReference type="SAM" id="MobiDB-lite"/>
    </source>
</evidence>
<dbReference type="SUPFAM" id="SSF56019">
    <property type="entry name" value="The spindle assembly checkpoint protein mad2"/>
    <property type="match status" value="1"/>
</dbReference>
<dbReference type="PANTHER" id="PTHR48225:SF7">
    <property type="entry name" value="MEIOSIS-SPECIFIC PROTEIN HOP1"/>
    <property type="match status" value="1"/>
</dbReference>
<dbReference type="InterPro" id="IPR036570">
    <property type="entry name" value="HORMA_dom_sf"/>
</dbReference>
<evidence type="ECO:0000313" key="8">
    <source>
        <dbReference type="EMBL" id="CAD7576048.1"/>
    </source>
</evidence>
<feature type="region of interest" description="Disordered" evidence="6">
    <location>
        <begin position="313"/>
        <end position="361"/>
    </location>
</feature>